<sequence>MSRPRDREWKKDEFFISTDPSLVPIATLSSALASPLMYWAKGMPDDAIELALRNSLCFGLYDTSRPKPTETTWHLMGFARGVTDFTTFLYITDVYVDPAYQGKGLGTWMMRCVKDVLAEMSHLRRCMLFTSNWEKSVPFYEDVLGMEVMAGDKDKGELAVMGVKGKGHSTM</sequence>
<proteinExistence type="predicted"/>
<dbReference type="Proteomes" id="UP001163324">
    <property type="component" value="Chromosome 3"/>
</dbReference>
<protein>
    <submittedName>
        <fullName evidence="1">Uncharacterized protein</fullName>
    </submittedName>
</protein>
<gene>
    <name evidence="1" type="ORF">N3K66_003454</name>
</gene>
<name>A0ACC0V788_9HYPO</name>
<comment type="caution">
    <text evidence="1">The sequence shown here is derived from an EMBL/GenBank/DDBJ whole genome shotgun (WGS) entry which is preliminary data.</text>
</comment>
<reference evidence="1" key="1">
    <citation type="submission" date="2022-10" db="EMBL/GenBank/DDBJ databases">
        <title>Complete Genome of Trichothecium roseum strain YXFP-22015, a Plant Pathogen Isolated from Citrus.</title>
        <authorList>
            <person name="Wang Y."/>
            <person name="Zhu L."/>
        </authorList>
    </citation>
    <scope>NUCLEOTIDE SEQUENCE</scope>
    <source>
        <strain evidence="1">YXFP-22015</strain>
    </source>
</reference>
<keyword evidence="2" id="KW-1185">Reference proteome</keyword>
<evidence type="ECO:0000313" key="2">
    <source>
        <dbReference type="Proteomes" id="UP001163324"/>
    </source>
</evidence>
<accession>A0ACC0V788</accession>
<evidence type="ECO:0000313" key="1">
    <source>
        <dbReference type="EMBL" id="KAI9901637.1"/>
    </source>
</evidence>
<dbReference type="EMBL" id="CM047942">
    <property type="protein sequence ID" value="KAI9901637.1"/>
    <property type="molecule type" value="Genomic_DNA"/>
</dbReference>
<organism evidence="1 2">
    <name type="scientific">Trichothecium roseum</name>
    <dbReference type="NCBI Taxonomy" id="47278"/>
    <lineage>
        <taxon>Eukaryota</taxon>
        <taxon>Fungi</taxon>
        <taxon>Dikarya</taxon>
        <taxon>Ascomycota</taxon>
        <taxon>Pezizomycotina</taxon>
        <taxon>Sordariomycetes</taxon>
        <taxon>Hypocreomycetidae</taxon>
        <taxon>Hypocreales</taxon>
        <taxon>Hypocreales incertae sedis</taxon>
        <taxon>Trichothecium</taxon>
    </lineage>
</organism>